<evidence type="ECO:0000313" key="2">
    <source>
        <dbReference type="EMBL" id="OIQ64421.1"/>
    </source>
</evidence>
<reference evidence="2" key="1">
    <citation type="submission" date="2016-10" db="EMBL/GenBank/DDBJ databases">
        <title>Sequence of Gallionella enrichment culture.</title>
        <authorList>
            <person name="Poehlein A."/>
            <person name="Muehling M."/>
            <person name="Daniel R."/>
        </authorList>
    </citation>
    <scope>NUCLEOTIDE SEQUENCE</scope>
</reference>
<comment type="caution">
    <text evidence="2">The sequence shown here is derived from an EMBL/GenBank/DDBJ whole genome shotgun (WGS) entry which is preliminary data.</text>
</comment>
<accession>A0A1J5PLK9</accession>
<organism evidence="2">
    <name type="scientific">mine drainage metagenome</name>
    <dbReference type="NCBI Taxonomy" id="410659"/>
    <lineage>
        <taxon>unclassified sequences</taxon>
        <taxon>metagenomes</taxon>
        <taxon>ecological metagenomes</taxon>
    </lineage>
</organism>
<protein>
    <submittedName>
        <fullName evidence="2">Uncharacterized protein</fullName>
    </submittedName>
</protein>
<dbReference type="EMBL" id="MLJW01008134">
    <property type="protein sequence ID" value="OIQ64421.1"/>
    <property type="molecule type" value="Genomic_DNA"/>
</dbReference>
<proteinExistence type="predicted"/>
<keyword evidence="1" id="KW-0812">Transmembrane</keyword>
<gene>
    <name evidence="2" type="ORF">GALL_540280</name>
</gene>
<dbReference type="AlphaFoldDB" id="A0A1J5PLK9"/>
<keyword evidence="1" id="KW-1133">Transmembrane helix</keyword>
<feature type="transmembrane region" description="Helical" evidence="1">
    <location>
        <begin position="29"/>
        <end position="53"/>
    </location>
</feature>
<name>A0A1J5PLK9_9ZZZZ</name>
<sequence length="57" mass="6234">MDIALSFVQIALNSGNHGRFMISTTLVSFIKFGAFCCSLVTTILVHNFLLIVINNGM</sequence>
<keyword evidence="1" id="KW-0472">Membrane</keyword>
<evidence type="ECO:0000256" key="1">
    <source>
        <dbReference type="SAM" id="Phobius"/>
    </source>
</evidence>